<proteinExistence type="predicted"/>
<gene>
    <name evidence="2" type="ORF">H9753_05250</name>
</gene>
<dbReference type="Proteomes" id="UP000823886">
    <property type="component" value="Unassembled WGS sequence"/>
</dbReference>
<reference evidence="2" key="2">
    <citation type="submission" date="2021-04" db="EMBL/GenBank/DDBJ databases">
        <authorList>
            <person name="Gilroy R."/>
        </authorList>
    </citation>
    <scope>NUCLEOTIDE SEQUENCE</scope>
    <source>
        <strain evidence="2">ChiBcec2-3848</strain>
    </source>
</reference>
<feature type="transmembrane region" description="Helical" evidence="1">
    <location>
        <begin position="44"/>
        <end position="69"/>
    </location>
</feature>
<accession>A0A9D2TAR1</accession>
<reference evidence="2" key="1">
    <citation type="journal article" date="2021" name="PeerJ">
        <title>Extensive microbial diversity within the chicken gut microbiome revealed by metagenomics and culture.</title>
        <authorList>
            <person name="Gilroy R."/>
            <person name="Ravi A."/>
            <person name="Getino M."/>
            <person name="Pursley I."/>
            <person name="Horton D.L."/>
            <person name="Alikhan N.F."/>
            <person name="Baker D."/>
            <person name="Gharbi K."/>
            <person name="Hall N."/>
            <person name="Watson M."/>
            <person name="Adriaenssens E.M."/>
            <person name="Foster-Nyarko E."/>
            <person name="Jarju S."/>
            <person name="Secka A."/>
            <person name="Antonio M."/>
            <person name="Oren A."/>
            <person name="Chaudhuri R.R."/>
            <person name="La Ragione R."/>
            <person name="Hildebrand F."/>
            <person name="Pallen M.J."/>
        </authorList>
    </citation>
    <scope>NUCLEOTIDE SEQUENCE</scope>
    <source>
        <strain evidence="2">ChiBcec2-3848</strain>
    </source>
</reference>
<keyword evidence="1" id="KW-1133">Transmembrane helix</keyword>
<evidence type="ECO:0000313" key="2">
    <source>
        <dbReference type="EMBL" id="HJC63009.1"/>
    </source>
</evidence>
<evidence type="ECO:0000313" key="3">
    <source>
        <dbReference type="Proteomes" id="UP000823886"/>
    </source>
</evidence>
<comment type="caution">
    <text evidence="2">The sequence shown here is derived from an EMBL/GenBank/DDBJ whole genome shotgun (WGS) entry which is preliminary data.</text>
</comment>
<protein>
    <submittedName>
        <fullName evidence="2">Uncharacterized protein</fullName>
    </submittedName>
</protein>
<organism evidence="2 3">
    <name type="scientific">Candidatus Blautia merdavium</name>
    <dbReference type="NCBI Taxonomy" id="2838494"/>
    <lineage>
        <taxon>Bacteria</taxon>
        <taxon>Bacillati</taxon>
        <taxon>Bacillota</taxon>
        <taxon>Clostridia</taxon>
        <taxon>Lachnospirales</taxon>
        <taxon>Lachnospiraceae</taxon>
        <taxon>Blautia</taxon>
    </lineage>
</organism>
<keyword evidence="1" id="KW-0472">Membrane</keyword>
<sequence length="117" mass="13261">MDRKHDLDQKIKQALTSREQVPEELNRSLETQLFAKGSQRKISLWFLPAVANACFWGAAAVFVFLFFGGFLQTPLLLWCGYMILSGLLLSAAAYLYTDIKTCLSIPVGKRREKECLN</sequence>
<feature type="transmembrane region" description="Helical" evidence="1">
    <location>
        <begin position="75"/>
        <end position="96"/>
    </location>
</feature>
<evidence type="ECO:0000256" key="1">
    <source>
        <dbReference type="SAM" id="Phobius"/>
    </source>
</evidence>
<dbReference type="EMBL" id="DWVZ01000066">
    <property type="protein sequence ID" value="HJC63009.1"/>
    <property type="molecule type" value="Genomic_DNA"/>
</dbReference>
<dbReference type="AlphaFoldDB" id="A0A9D2TAR1"/>
<name>A0A9D2TAR1_9FIRM</name>
<keyword evidence="1" id="KW-0812">Transmembrane</keyword>